<evidence type="ECO:0000256" key="1">
    <source>
        <dbReference type="SAM" id="Phobius"/>
    </source>
</evidence>
<evidence type="ECO:0000313" key="3">
    <source>
        <dbReference type="Proteomes" id="UP000026961"/>
    </source>
</evidence>
<organism evidence="2">
    <name type="scientific">Oryza glumipatula</name>
    <dbReference type="NCBI Taxonomy" id="40148"/>
    <lineage>
        <taxon>Eukaryota</taxon>
        <taxon>Viridiplantae</taxon>
        <taxon>Streptophyta</taxon>
        <taxon>Embryophyta</taxon>
        <taxon>Tracheophyta</taxon>
        <taxon>Spermatophyta</taxon>
        <taxon>Magnoliopsida</taxon>
        <taxon>Liliopsida</taxon>
        <taxon>Poales</taxon>
        <taxon>Poaceae</taxon>
        <taxon>BOP clade</taxon>
        <taxon>Oryzoideae</taxon>
        <taxon>Oryzeae</taxon>
        <taxon>Oryzinae</taxon>
        <taxon>Oryza</taxon>
    </lineage>
</organism>
<accession>A0A0E0BSZ6</accession>
<dbReference type="AlphaFoldDB" id="A0A0E0BSZ6"/>
<proteinExistence type="predicted"/>
<dbReference type="Proteomes" id="UP000026961">
    <property type="component" value="Chromosome 12"/>
</dbReference>
<dbReference type="HOGENOM" id="CLU_184031_0_0_1"/>
<keyword evidence="3" id="KW-1185">Reference proteome</keyword>
<reference evidence="2" key="2">
    <citation type="submission" date="2018-05" db="EMBL/GenBank/DDBJ databases">
        <title>OgluRS3 (Oryza glumaepatula Reference Sequence Version 3).</title>
        <authorList>
            <person name="Zhang J."/>
            <person name="Kudrna D."/>
            <person name="Lee S."/>
            <person name="Talag J."/>
            <person name="Welchert J."/>
            <person name="Wing R.A."/>
        </authorList>
    </citation>
    <scope>NUCLEOTIDE SEQUENCE [LARGE SCALE GENOMIC DNA]</scope>
</reference>
<keyword evidence="1" id="KW-0812">Transmembrane</keyword>
<name>A0A0E0BSZ6_9ORYZ</name>
<dbReference type="Gramene" id="OGLUM12G14380.1">
    <property type="protein sequence ID" value="OGLUM12G14380.1"/>
    <property type="gene ID" value="OGLUM12G14380"/>
</dbReference>
<dbReference type="EnsemblPlants" id="OGLUM12G14380.1">
    <property type="protein sequence ID" value="OGLUM12G14380.1"/>
    <property type="gene ID" value="OGLUM12G14380"/>
</dbReference>
<protein>
    <submittedName>
        <fullName evidence="2">Uncharacterized protein</fullName>
    </submittedName>
</protein>
<keyword evidence="1" id="KW-0472">Membrane</keyword>
<sequence length="100" mass="11188">MAGNLGDGFYHQGFDEGVGLFDIDMLLFGGVPGNYFLGVLMVMMLIWWWCGGGGGGGPLYNGANIYGLHPDLDMDPNVEEEDEQLVQDNHKWQFVRDYPR</sequence>
<reference evidence="2" key="1">
    <citation type="submission" date="2015-04" db="UniProtKB">
        <authorList>
            <consortium name="EnsemblPlants"/>
        </authorList>
    </citation>
    <scope>IDENTIFICATION</scope>
</reference>
<evidence type="ECO:0000313" key="2">
    <source>
        <dbReference type="EnsemblPlants" id="OGLUM12G14380.1"/>
    </source>
</evidence>
<keyword evidence="1" id="KW-1133">Transmembrane helix</keyword>
<feature type="transmembrane region" description="Helical" evidence="1">
    <location>
        <begin position="33"/>
        <end position="50"/>
    </location>
</feature>